<dbReference type="SUPFAM" id="SSF46785">
    <property type="entry name" value="Winged helix' DNA-binding domain"/>
    <property type="match status" value="1"/>
</dbReference>
<accession>A0ABV7YKP3</accession>
<keyword evidence="7" id="KW-1185">Reference proteome</keyword>
<dbReference type="Pfam" id="PF01614">
    <property type="entry name" value="IclR_C"/>
    <property type="match status" value="1"/>
</dbReference>
<keyword evidence="3" id="KW-0804">Transcription</keyword>
<evidence type="ECO:0000256" key="2">
    <source>
        <dbReference type="ARBA" id="ARBA00023125"/>
    </source>
</evidence>
<gene>
    <name evidence="6" type="ORF">ACFOUW_30505</name>
</gene>
<dbReference type="Proteomes" id="UP001595699">
    <property type="component" value="Unassembled WGS sequence"/>
</dbReference>
<dbReference type="PROSITE" id="PS51078">
    <property type="entry name" value="ICLR_ED"/>
    <property type="match status" value="1"/>
</dbReference>
<dbReference type="PROSITE" id="PS51077">
    <property type="entry name" value="HTH_ICLR"/>
    <property type="match status" value="1"/>
</dbReference>
<dbReference type="InterPro" id="IPR050707">
    <property type="entry name" value="HTH_MetabolicPath_Reg"/>
</dbReference>
<dbReference type="Gene3D" id="3.30.450.40">
    <property type="match status" value="1"/>
</dbReference>
<dbReference type="Gene3D" id="1.10.10.10">
    <property type="entry name" value="Winged helix-like DNA-binding domain superfamily/Winged helix DNA-binding domain"/>
    <property type="match status" value="1"/>
</dbReference>
<comment type="caution">
    <text evidence="6">The sequence shown here is derived from an EMBL/GenBank/DDBJ whole genome shotgun (WGS) entry which is preliminary data.</text>
</comment>
<name>A0ABV7YKP3_9ACTN</name>
<dbReference type="SMART" id="SM00346">
    <property type="entry name" value="HTH_ICLR"/>
    <property type="match status" value="1"/>
</dbReference>
<dbReference type="InterPro" id="IPR005471">
    <property type="entry name" value="Tscrpt_reg_IclR_N"/>
</dbReference>
<keyword evidence="2" id="KW-0238">DNA-binding</keyword>
<dbReference type="SUPFAM" id="SSF55781">
    <property type="entry name" value="GAF domain-like"/>
    <property type="match status" value="1"/>
</dbReference>
<evidence type="ECO:0000259" key="4">
    <source>
        <dbReference type="PROSITE" id="PS51077"/>
    </source>
</evidence>
<feature type="domain" description="HTH iclR-type" evidence="4">
    <location>
        <begin position="19"/>
        <end position="80"/>
    </location>
</feature>
<organism evidence="6 7">
    <name type="scientific">Tenggerimyces flavus</name>
    <dbReference type="NCBI Taxonomy" id="1708749"/>
    <lineage>
        <taxon>Bacteria</taxon>
        <taxon>Bacillati</taxon>
        <taxon>Actinomycetota</taxon>
        <taxon>Actinomycetes</taxon>
        <taxon>Propionibacteriales</taxon>
        <taxon>Nocardioidaceae</taxon>
        <taxon>Tenggerimyces</taxon>
    </lineage>
</organism>
<dbReference type="InterPro" id="IPR014757">
    <property type="entry name" value="Tscrpt_reg_IclR_C"/>
</dbReference>
<reference evidence="7" key="1">
    <citation type="journal article" date="2019" name="Int. J. Syst. Evol. Microbiol.">
        <title>The Global Catalogue of Microorganisms (GCM) 10K type strain sequencing project: providing services to taxonomists for standard genome sequencing and annotation.</title>
        <authorList>
            <consortium name="The Broad Institute Genomics Platform"/>
            <consortium name="The Broad Institute Genome Sequencing Center for Infectious Disease"/>
            <person name="Wu L."/>
            <person name="Ma J."/>
        </authorList>
    </citation>
    <scope>NUCLEOTIDE SEQUENCE [LARGE SCALE GENOMIC DNA]</scope>
    <source>
        <strain evidence="7">CGMCC 4.7241</strain>
    </source>
</reference>
<keyword evidence="1" id="KW-0805">Transcription regulation</keyword>
<feature type="domain" description="IclR-ED" evidence="5">
    <location>
        <begin position="81"/>
        <end position="265"/>
    </location>
</feature>
<dbReference type="Pfam" id="PF09339">
    <property type="entry name" value="HTH_IclR"/>
    <property type="match status" value="1"/>
</dbReference>
<dbReference type="InterPro" id="IPR036390">
    <property type="entry name" value="WH_DNA-bd_sf"/>
</dbReference>
<dbReference type="InterPro" id="IPR029016">
    <property type="entry name" value="GAF-like_dom_sf"/>
</dbReference>
<dbReference type="EMBL" id="JBHRZH010000036">
    <property type="protein sequence ID" value="MFC3765201.1"/>
    <property type="molecule type" value="Genomic_DNA"/>
</dbReference>
<dbReference type="PANTHER" id="PTHR30136">
    <property type="entry name" value="HELIX-TURN-HELIX TRANSCRIPTIONAL REGULATOR, ICLR FAMILY"/>
    <property type="match status" value="1"/>
</dbReference>
<dbReference type="PANTHER" id="PTHR30136:SF24">
    <property type="entry name" value="HTH-TYPE TRANSCRIPTIONAL REPRESSOR ALLR"/>
    <property type="match status" value="1"/>
</dbReference>
<dbReference type="RefSeq" id="WP_205123079.1">
    <property type="nucleotide sequence ID" value="NZ_JAFBCM010000001.1"/>
</dbReference>
<evidence type="ECO:0000256" key="3">
    <source>
        <dbReference type="ARBA" id="ARBA00023163"/>
    </source>
</evidence>
<evidence type="ECO:0000259" key="5">
    <source>
        <dbReference type="PROSITE" id="PS51078"/>
    </source>
</evidence>
<protein>
    <submittedName>
        <fullName evidence="6">IclR family transcriptional regulator</fullName>
    </submittedName>
</protein>
<evidence type="ECO:0000313" key="7">
    <source>
        <dbReference type="Proteomes" id="UP001595699"/>
    </source>
</evidence>
<evidence type="ECO:0000313" key="6">
    <source>
        <dbReference type="EMBL" id="MFC3765201.1"/>
    </source>
</evidence>
<evidence type="ECO:0000256" key="1">
    <source>
        <dbReference type="ARBA" id="ARBA00023015"/>
    </source>
</evidence>
<proteinExistence type="predicted"/>
<sequence>MNGHESDTSAGTGGGRRGVQSIDRAVSILRCFDERHVELGISDIARMTGLSTSTTHRLLGAMHDNRLVRQTSDRRYALGPLLVQLARSGAVPTTLRDAALPAMTSLRDNVDETVGLHALLPSHERAVIEQVESRQPLRRTYTEFGVPIPLALGAPGKVMLAHLPWDLQDALLARPIPQVTPTTPTDPEVMRRQLAEIRTRNYALSYAERTAGIRTIASAIFDGSYSCVASLSISAPAVRMPDERMQELGPVVAATSWVISEALGATRDGVNRRMLMAQPPPGV</sequence>
<dbReference type="InterPro" id="IPR036388">
    <property type="entry name" value="WH-like_DNA-bd_sf"/>
</dbReference>